<accession>A0A8R7Q7D7</accession>
<reference evidence="2" key="1">
    <citation type="journal article" date="2013" name="Nature">
        <title>Draft genome of the wheat A-genome progenitor Triticum urartu.</title>
        <authorList>
            <person name="Ling H.Q."/>
            <person name="Zhao S."/>
            <person name="Liu D."/>
            <person name="Wang J."/>
            <person name="Sun H."/>
            <person name="Zhang C."/>
            <person name="Fan H."/>
            <person name="Li D."/>
            <person name="Dong L."/>
            <person name="Tao Y."/>
            <person name="Gao C."/>
            <person name="Wu H."/>
            <person name="Li Y."/>
            <person name="Cui Y."/>
            <person name="Guo X."/>
            <person name="Zheng S."/>
            <person name="Wang B."/>
            <person name="Yu K."/>
            <person name="Liang Q."/>
            <person name="Yang W."/>
            <person name="Lou X."/>
            <person name="Chen J."/>
            <person name="Feng M."/>
            <person name="Jian J."/>
            <person name="Zhang X."/>
            <person name="Luo G."/>
            <person name="Jiang Y."/>
            <person name="Liu J."/>
            <person name="Wang Z."/>
            <person name="Sha Y."/>
            <person name="Zhang B."/>
            <person name="Wu H."/>
            <person name="Tang D."/>
            <person name="Shen Q."/>
            <person name="Xue P."/>
            <person name="Zou S."/>
            <person name="Wang X."/>
            <person name="Liu X."/>
            <person name="Wang F."/>
            <person name="Yang Y."/>
            <person name="An X."/>
            <person name="Dong Z."/>
            <person name="Zhang K."/>
            <person name="Zhang X."/>
            <person name="Luo M.C."/>
            <person name="Dvorak J."/>
            <person name="Tong Y."/>
            <person name="Wang J."/>
            <person name="Yang H."/>
            <person name="Li Z."/>
            <person name="Wang D."/>
            <person name="Zhang A."/>
            <person name="Wang J."/>
        </authorList>
    </citation>
    <scope>NUCLEOTIDE SEQUENCE</scope>
    <source>
        <strain evidence="2">cv. G1812</strain>
    </source>
</reference>
<name>A0A8R7Q7D7_TRIUA</name>
<dbReference type="EnsemblPlants" id="TuG1812G0400003959.01.T01">
    <property type="protein sequence ID" value="TuG1812G0400003959.01.T01"/>
    <property type="gene ID" value="TuG1812G0400003959.01"/>
</dbReference>
<organism evidence="1 2">
    <name type="scientific">Triticum urartu</name>
    <name type="common">Red wild einkorn</name>
    <name type="synonym">Crithodium urartu</name>
    <dbReference type="NCBI Taxonomy" id="4572"/>
    <lineage>
        <taxon>Eukaryota</taxon>
        <taxon>Viridiplantae</taxon>
        <taxon>Streptophyta</taxon>
        <taxon>Embryophyta</taxon>
        <taxon>Tracheophyta</taxon>
        <taxon>Spermatophyta</taxon>
        <taxon>Magnoliopsida</taxon>
        <taxon>Liliopsida</taxon>
        <taxon>Poales</taxon>
        <taxon>Poaceae</taxon>
        <taxon>BOP clade</taxon>
        <taxon>Pooideae</taxon>
        <taxon>Triticodae</taxon>
        <taxon>Triticeae</taxon>
        <taxon>Triticinae</taxon>
        <taxon>Triticum</taxon>
    </lineage>
</organism>
<keyword evidence="2" id="KW-1185">Reference proteome</keyword>
<dbReference type="Gramene" id="TuG1812G0400003959.01.T01">
    <property type="protein sequence ID" value="TuG1812G0400003959.01.T01"/>
    <property type="gene ID" value="TuG1812G0400003959.01"/>
</dbReference>
<evidence type="ECO:0000313" key="2">
    <source>
        <dbReference type="Proteomes" id="UP000015106"/>
    </source>
</evidence>
<dbReference type="Gramene" id="TuG1812G0400003959.01.T02">
    <property type="protein sequence ID" value="TuG1812G0400003959.01.T02"/>
    <property type="gene ID" value="TuG1812G0400003959.01"/>
</dbReference>
<dbReference type="Proteomes" id="UP000015106">
    <property type="component" value="Chromosome 4"/>
</dbReference>
<sequence length="88" mass="10307">MRGRANWDACGDERMYMSAPSPSTCRLYVSCCDGRRKSKEGEEGWQRRLTYIVVISERPHKFDECCQFQIIHGFPIPKLLLYIPFDCI</sequence>
<dbReference type="EnsemblPlants" id="TuG1812G0400003959.01.T02">
    <property type="protein sequence ID" value="TuG1812G0400003959.01.T02"/>
    <property type="gene ID" value="TuG1812G0400003959.01"/>
</dbReference>
<dbReference type="AlphaFoldDB" id="A0A8R7Q7D7"/>
<evidence type="ECO:0000313" key="1">
    <source>
        <dbReference type="EnsemblPlants" id="TuG1812G0400003959.01.T01"/>
    </source>
</evidence>
<protein>
    <submittedName>
        <fullName evidence="1">Uncharacterized protein</fullName>
    </submittedName>
</protein>
<proteinExistence type="predicted"/>
<reference evidence="1" key="3">
    <citation type="submission" date="2022-06" db="UniProtKB">
        <authorList>
            <consortium name="EnsemblPlants"/>
        </authorList>
    </citation>
    <scope>IDENTIFICATION</scope>
</reference>
<reference evidence="1" key="2">
    <citation type="submission" date="2018-03" db="EMBL/GenBank/DDBJ databases">
        <title>The Triticum urartu genome reveals the dynamic nature of wheat genome evolution.</title>
        <authorList>
            <person name="Ling H."/>
            <person name="Ma B."/>
            <person name="Shi X."/>
            <person name="Liu H."/>
            <person name="Dong L."/>
            <person name="Sun H."/>
            <person name="Cao Y."/>
            <person name="Gao Q."/>
            <person name="Zheng S."/>
            <person name="Li Y."/>
            <person name="Yu Y."/>
            <person name="Du H."/>
            <person name="Qi M."/>
            <person name="Li Y."/>
            <person name="Yu H."/>
            <person name="Cui Y."/>
            <person name="Wang N."/>
            <person name="Chen C."/>
            <person name="Wu H."/>
            <person name="Zhao Y."/>
            <person name="Zhang J."/>
            <person name="Li Y."/>
            <person name="Zhou W."/>
            <person name="Zhang B."/>
            <person name="Hu W."/>
            <person name="Eijk M."/>
            <person name="Tang J."/>
            <person name="Witsenboer H."/>
            <person name="Zhao S."/>
            <person name="Li Z."/>
            <person name="Zhang A."/>
            <person name="Wang D."/>
            <person name="Liang C."/>
        </authorList>
    </citation>
    <scope>NUCLEOTIDE SEQUENCE [LARGE SCALE GENOMIC DNA]</scope>
    <source>
        <strain evidence="1">cv. G1812</strain>
    </source>
</reference>